<dbReference type="AlphaFoldDB" id="A0A1B7TCP8"/>
<evidence type="ECO:0000256" key="2">
    <source>
        <dbReference type="ARBA" id="ARBA00007261"/>
    </source>
</evidence>
<dbReference type="Pfam" id="PF00675">
    <property type="entry name" value="Peptidase_M16"/>
    <property type="match status" value="1"/>
</dbReference>
<dbReference type="GO" id="GO:0006627">
    <property type="term" value="P:protein processing involved in protein targeting to mitochondrion"/>
    <property type="evidence" value="ECO:0007669"/>
    <property type="project" value="TreeGrafter"/>
</dbReference>
<evidence type="ECO:0000256" key="3">
    <source>
        <dbReference type="SAM" id="MobiDB-lite"/>
    </source>
</evidence>
<feature type="domain" description="Peptidase M16 N-terminal" evidence="4">
    <location>
        <begin position="57"/>
        <end position="203"/>
    </location>
</feature>
<dbReference type="GO" id="GO:0005739">
    <property type="term" value="C:mitochondrion"/>
    <property type="evidence" value="ECO:0007669"/>
    <property type="project" value="TreeGrafter"/>
</dbReference>
<name>A0A1B7TCP8_9ASCO</name>
<dbReference type="PANTHER" id="PTHR11851">
    <property type="entry name" value="METALLOPROTEASE"/>
    <property type="match status" value="1"/>
</dbReference>
<gene>
    <name evidence="6" type="ORF">HANVADRAFT_52992</name>
</gene>
<reference evidence="7" key="1">
    <citation type="journal article" date="2016" name="Proc. Natl. Acad. Sci. U.S.A.">
        <title>Comparative genomics of biotechnologically important yeasts.</title>
        <authorList>
            <person name="Riley R."/>
            <person name="Haridas S."/>
            <person name="Wolfe K.H."/>
            <person name="Lopes M.R."/>
            <person name="Hittinger C.T."/>
            <person name="Goeker M."/>
            <person name="Salamov A.A."/>
            <person name="Wisecaver J.H."/>
            <person name="Long T.M."/>
            <person name="Calvey C.H."/>
            <person name="Aerts A.L."/>
            <person name="Barry K.W."/>
            <person name="Choi C."/>
            <person name="Clum A."/>
            <person name="Coughlan A.Y."/>
            <person name="Deshpande S."/>
            <person name="Douglass A.P."/>
            <person name="Hanson S.J."/>
            <person name="Klenk H.-P."/>
            <person name="LaButti K.M."/>
            <person name="Lapidus A."/>
            <person name="Lindquist E.A."/>
            <person name="Lipzen A.M."/>
            <person name="Meier-Kolthoff J.P."/>
            <person name="Ohm R.A."/>
            <person name="Otillar R.P."/>
            <person name="Pangilinan J.L."/>
            <person name="Peng Y."/>
            <person name="Rokas A."/>
            <person name="Rosa C.A."/>
            <person name="Scheuner C."/>
            <person name="Sibirny A.A."/>
            <person name="Slot J.C."/>
            <person name="Stielow J.B."/>
            <person name="Sun H."/>
            <person name="Kurtzman C.P."/>
            <person name="Blackwell M."/>
            <person name="Grigoriev I.V."/>
            <person name="Jeffries T.W."/>
        </authorList>
    </citation>
    <scope>NUCLEOTIDE SEQUENCE [LARGE SCALE GENOMIC DNA]</scope>
    <source>
        <strain evidence="7">NRRL Y-1626</strain>
    </source>
</reference>
<dbReference type="PANTHER" id="PTHR11851:SF49">
    <property type="entry name" value="MITOCHONDRIAL-PROCESSING PEPTIDASE SUBUNIT ALPHA"/>
    <property type="match status" value="1"/>
</dbReference>
<comment type="function">
    <text evidence="1">Substrate recognition and binding subunit of the essential mitochondrial processing protease (MPP), which cleaves the mitochondrial sequence off newly imported precursors proteins.</text>
</comment>
<dbReference type="InterPro" id="IPR011765">
    <property type="entry name" value="Pept_M16_N"/>
</dbReference>
<evidence type="ECO:0000259" key="5">
    <source>
        <dbReference type="Pfam" id="PF05193"/>
    </source>
</evidence>
<dbReference type="InterPro" id="IPR007863">
    <property type="entry name" value="Peptidase_M16_C"/>
</dbReference>
<comment type="caution">
    <text evidence="6">The sequence shown here is derived from an EMBL/GenBank/DDBJ whole genome shotgun (WGS) entry which is preliminary data.</text>
</comment>
<proteinExistence type="inferred from homology"/>
<dbReference type="OrthoDB" id="277191at2759"/>
<dbReference type="Proteomes" id="UP000092321">
    <property type="component" value="Unassembled WGS sequence"/>
</dbReference>
<keyword evidence="7" id="KW-1185">Reference proteome</keyword>
<feature type="compositionally biased region" description="Basic and acidic residues" evidence="3">
    <location>
        <begin position="394"/>
        <end position="408"/>
    </location>
</feature>
<feature type="region of interest" description="Disordered" evidence="3">
    <location>
        <begin position="394"/>
        <end position="424"/>
    </location>
</feature>
<dbReference type="SUPFAM" id="SSF63411">
    <property type="entry name" value="LuxS/MPP-like metallohydrolase"/>
    <property type="match status" value="2"/>
</dbReference>
<dbReference type="Gene3D" id="3.30.830.10">
    <property type="entry name" value="Metalloenzyme, LuxS/M16 peptidase-like"/>
    <property type="match status" value="2"/>
</dbReference>
<accession>A0A1B7TCP8</accession>
<dbReference type="EMBL" id="LXPE01000016">
    <property type="protein sequence ID" value="OBA26526.1"/>
    <property type="molecule type" value="Genomic_DNA"/>
</dbReference>
<evidence type="ECO:0000313" key="7">
    <source>
        <dbReference type="Proteomes" id="UP000092321"/>
    </source>
</evidence>
<dbReference type="GO" id="GO:0046872">
    <property type="term" value="F:metal ion binding"/>
    <property type="evidence" value="ECO:0007669"/>
    <property type="project" value="InterPro"/>
</dbReference>
<evidence type="ECO:0000256" key="1">
    <source>
        <dbReference type="ARBA" id="ARBA00002123"/>
    </source>
</evidence>
<comment type="similarity">
    <text evidence="2">Belongs to the peptidase M16 family.</text>
</comment>
<evidence type="ECO:0008006" key="8">
    <source>
        <dbReference type="Google" id="ProtNLM"/>
    </source>
</evidence>
<dbReference type="InterPro" id="IPR050361">
    <property type="entry name" value="MPP/UQCRC_Complex"/>
</dbReference>
<evidence type="ECO:0000259" key="4">
    <source>
        <dbReference type="Pfam" id="PF00675"/>
    </source>
</evidence>
<protein>
    <recommendedName>
        <fullName evidence="8">LuxS/MPP-like metallohydrolase</fullName>
    </recommendedName>
</protein>
<evidence type="ECO:0000313" key="6">
    <source>
        <dbReference type="EMBL" id="OBA26526.1"/>
    </source>
</evidence>
<dbReference type="Pfam" id="PF05193">
    <property type="entry name" value="Peptidase_M16_C"/>
    <property type="match status" value="1"/>
</dbReference>
<sequence>MLLSIRQNIRQINNTFIPQINSISKKFNSTTTKVTSNTIISTLSNGFKVATNNNIKSNHEIVAMGLYVNAGSRYESNTSYLGLKPGVSKLIEKLSFRDTANLSLTEMSNKLELLGGNYQCVANRDSIMYQTSCINMNNQITELMTLLKETVINPRFDNQQLNDLKEILAADSILNMPSQKELILPELLHQKAFNNETLGSSLNITDPTMLENIQLADLYKYHQMLFTPSNMTLAMVGLKHEDALKLATALFGDLPKQPVITPDNATYKANGSLAIPKKAPVSNPLETFSHIAIAYPTLPIKHNDIYTVAVLQSVLGGGSSFSSGGPGKGLYSRLYTQVLGRYGWVDHCSAFNYAYKDTGLFGMICSVEDNATGVVGELLAQQFYNLCNPMEKTSGKTNRDGINDEQVQRGKKQLKSSLLMGLES</sequence>
<dbReference type="InterPro" id="IPR011249">
    <property type="entry name" value="Metalloenz_LuxS/M16"/>
</dbReference>
<feature type="non-terminal residue" evidence="6">
    <location>
        <position position="424"/>
    </location>
</feature>
<organism evidence="6 7">
    <name type="scientific">Hanseniaspora valbyensis NRRL Y-1626</name>
    <dbReference type="NCBI Taxonomy" id="766949"/>
    <lineage>
        <taxon>Eukaryota</taxon>
        <taxon>Fungi</taxon>
        <taxon>Dikarya</taxon>
        <taxon>Ascomycota</taxon>
        <taxon>Saccharomycotina</taxon>
        <taxon>Saccharomycetes</taxon>
        <taxon>Saccharomycodales</taxon>
        <taxon>Saccharomycodaceae</taxon>
        <taxon>Hanseniaspora</taxon>
    </lineage>
</organism>
<feature type="domain" description="Peptidase M16 C-terminal" evidence="5">
    <location>
        <begin position="212"/>
        <end position="389"/>
    </location>
</feature>